<evidence type="ECO:0000256" key="1">
    <source>
        <dbReference type="SAM" id="Phobius"/>
    </source>
</evidence>
<name>A0A9D1LDX7_9FIRM</name>
<keyword evidence="1" id="KW-1133">Transmembrane helix</keyword>
<keyword evidence="1" id="KW-0472">Membrane</keyword>
<evidence type="ECO:0000313" key="2">
    <source>
        <dbReference type="EMBL" id="HIU35127.1"/>
    </source>
</evidence>
<dbReference type="AlphaFoldDB" id="A0A9D1LDX7"/>
<comment type="caution">
    <text evidence="2">The sequence shown here is derived from an EMBL/GenBank/DDBJ whole genome shotgun (WGS) entry which is preliminary data.</text>
</comment>
<reference evidence="2" key="1">
    <citation type="submission" date="2020-10" db="EMBL/GenBank/DDBJ databases">
        <authorList>
            <person name="Gilroy R."/>
        </authorList>
    </citation>
    <scope>NUCLEOTIDE SEQUENCE</scope>
    <source>
        <strain evidence="2">ChiGjej1B1-19959</strain>
    </source>
</reference>
<evidence type="ECO:0000313" key="3">
    <source>
        <dbReference type="Proteomes" id="UP000824071"/>
    </source>
</evidence>
<keyword evidence="1" id="KW-0812">Transmembrane</keyword>
<gene>
    <name evidence="2" type="ORF">IAC53_00770</name>
</gene>
<organism evidence="2 3">
    <name type="scientific">Candidatus Fimenecus excrementigallinarum</name>
    <dbReference type="NCBI Taxonomy" id="2840816"/>
    <lineage>
        <taxon>Bacteria</taxon>
        <taxon>Bacillati</taxon>
        <taxon>Bacillota</taxon>
        <taxon>Clostridia</taxon>
        <taxon>Candidatus Fimenecus</taxon>
    </lineage>
</organism>
<sequence length="197" mass="21756">MRKSKLKILAGVFGALLALSVVFIVLDLFGLSVCLFGRPLHAFLALPFFAGAIGLTVCLVLWLKRRKKTGDRLLQTALQIVLCALCALAVLAAVFGALLTHTPYAAGDVADDGAHKAFLETQADAGEPVVHVYKRYSPFFLSYRNAGTLYGFYGEESEIEYVWYPTYCEVQYPGFADDAQSDSDRTTLTRKIYFYVS</sequence>
<protein>
    <submittedName>
        <fullName evidence="2">Uncharacterized protein</fullName>
    </submittedName>
</protein>
<proteinExistence type="predicted"/>
<accession>A0A9D1LDX7</accession>
<reference evidence="2" key="2">
    <citation type="journal article" date="2021" name="PeerJ">
        <title>Extensive microbial diversity within the chicken gut microbiome revealed by metagenomics and culture.</title>
        <authorList>
            <person name="Gilroy R."/>
            <person name="Ravi A."/>
            <person name="Getino M."/>
            <person name="Pursley I."/>
            <person name="Horton D.L."/>
            <person name="Alikhan N.F."/>
            <person name="Baker D."/>
            <person name="Gharbi K."/>
            <person name="Hall N."/>
            <person name="Watson M."/>
            <person name="Adriaenssens E.M."/>
            <person name="Foster-Nyarko E."/>
            <person name="Jarju S."/>
            <person name="Secka A."/>
            <person name="Antonio M."/>
            <person name="Oren A."/>
            <person name="Chaudhuri R.R."/>
            <person name="La Ragione R."/>
            <person name="Hildebrand F."/>
            <person name="Pallen M.J."/>
        </authorList>
    </citation>
    <scope>NUCLEOTIDE SEQUENCE</scope>
    <source>
        <strain evidence="2">ChiGjej1B1-19959</strain>
    </source>
</reference>
<feature type="transmembrane region" description="Helical" evidence="1">
    <location>
        <begin position="40"/>
        <end position="64"/>
    </location>
</feature>
<dbReference type="Proteomes" id="UP000824071">
    <property type="component" value="Unassembled WGS sequence"/>
</dbReference>
<feature type="transmembrane region" description="Helical" evidence="1">
    <location>
        <begin position="76"/>
        <end position="99"/>
    </location>
</feature>
<dbReference type="EMBL" id="DVMW01000008">
    <property type="protein sequence ID" value="HIU35127.1"/>
    <property type="molecule type" value="Genomic_DNA"/>
</dbReference>